<dbReference type="RefSeq" id="WP_014322970.1">
    <property type="nucleotide sequence ID" value="NC_016803.1"/>
</dbReference>
<dbReference type="KEGG" id="ddn:DND132_2340"/>
<evidence type="ECO:0000259" key="2">
    <source>
        <dbReference type="PROSITE" id="PS50206"/>
    </source>
</evidence>
<dbReference type="STRING" id="641491.DND132_2340"/>
<dbReference type="eggNOG" id="COG0607">
    <property type="taxonomic scope" value="Bacteria"/>
</dbReference>
<feature type="domain" description="Rhodanese" evidence="2">
    <location>
        <begin position="53"/>
        <end position="161"/>
    </location>
</feature>
<dbReference type="InterPro" id="IPR001763">
    <property type="entry name" value="Rhodanese-like_dom"/>
</dbReference>
<proteinExistence type="predicted"/>
<evidence type="ECO:0000313" key="3">
    <source>
        <dbReference type="EMBL" id="EGB15544.1"/>
    </source>
</evidence>
<dbReference type="SMR" id="F0JBP1"/>
<gene>
    <name evidence="3" type="ORF">DND132_2340</name>
</gene>
<sequence precursor="true">MLISRTGLAIAILCLALSATPGYAAERPSEEKKQTVLDLYVTPSEAYAQWEADKDNVHIVDCRTPEEYALIGHAPMAVNIPVMFMTCIFNPKTRSYVMQPNAEFEEMVKARFGTGDIIMIMCRSGSRSALAVNRLAKAGFTRAYSILDGFEGIPDHTPDSPNNGRRLVNGWANSRLPVTFAMRKSLMYNQESGLCCPR</sequence>
<evidence type="ECO:0000313" key="4">
    <source>
        <dbReference type="Proteomes" id="UP000007845"/>
    </source>
</evidence>
<feature type="signal peptide" evidence="1">
    <location>
        <begin position="1"/>
        <end position="24"/>
    </location>
</feature>
<dbReference type="InterPro" id="IPR052367">
    <property type="entry name" value="Thiosulfate_ST/Rhodanese-like"/>
</dbReference>
<dbReference type="PANTHER" id="PTHR45431">
    <property type="entry name" value="RHODANESE-LIKE DOMAIN-CONTAINING PROTEIN 15, CHLOROPLASTIC"/>
    <property type="match status" value="1"/>
</dbReference>
<dbReference type="Proteomes" id="UP000007845">
    <property type="component" value="Chromosome"/>
</dbReference>
<dbReference type="EMBL" id="CP003220">
    <property type="protein sequence ID" value="EGB15544.1"/>
    <property type="molecule type" value="Genomic_DNA"/>
</dbReference>
<dbReference type="InterPro" id="IPR036873">
    <property type="entry name" value="Rhodanese-like_dom_sf"/>
</dbReference>
<dbReference type="Gene3D" id="3.40.250.10">
    <property type="entry name" value="Rhodanese-like domain"/>
    <property type="match status" value="1"/>
</dbReference>
<dbReference type="HOGENOM" id="CLU_089574_10_0_7"/>
<reference evidence="3 4" key="1">
    <citation type="journal article" date="2011" name="J. Bacteriol.">
        <title>Genome sequence of the mercury-methylating strain Desulfovibrio desulfuricans ND132.</title>
        <authorList>
            <person name="Brown S.D."/>
            <person name="Gilmour C.C."/>
            <person name="Kucken A.M."/>
            <person name="Wall J.D."/>
            <person name="Elias D.A."/>
            <person name="Brandt C.C."/>
            <person name="Podar M."/>
            <person name="Chertkov O."/>
            <person name="Held B."/>
            <person name="Bruce D.C."/>
            <person name="Detter J.C."/>
            <person name="Tapia R."/>
            <person name="Han C.S."/>
            <person name="Goodwin L.A."/>
            <person name="Cheng J.F."/>
            <person name="Pitluck S."/>
            <person name="Woyke T."/>
            <person name="Mikhailova N."/>
            <person name="Ivanova N.N."/>
            <person name="Han J."/>
            <person name="Lucas S."/>
            <person name="Lapidus A.L."/>
            <person name="Land M.L."/>
            <person name="Hauser L.J."/>
            <person name="Palumbo A.V."/>
        </authorList>
    </citation>
    <scope>NUCLEOTIDE SEQUENCE [LARGE SCALE GENOMIC DNA]</scope>
    <source>
        <strain evidence="3 4">ND132</strain>
    </source>
</reference>
<evidence type="ECO:0000256" key="1">
    <source>
        <dbReference type="SAM" id="SignalP"/>
    </source>
</evidence>
<name>F0JBP1_9BACT</name>
<feature type="chain" id="PRO_5003251701" evidence="1">
    <location>
        <begin position="25"/>
        <end position="198"/>
    </location>
</feature>
<keyword evidence="4" id="KW-1185">Reference proteome</keyword>
<dbReference type="SUPFAM" id="SSF52821">
    <property type="entry name" value="Rhodanese/Cell cycle control phosphatase"/>
    <property type="match status" value="1"/>
</dbReference>
<accession>F0JBP1</accession>
<keyword evidence="1" id="KW-0732">Signal</keyword>
<dbReference type="PROSITE" id="PS50206">
    <property type="entry name" value="RHODANESE_3"/>
    <property type="match status" value="1"/>
</dbReference>
<protein>
    <submittedName>
        <fullName evidence="3">Rhodanese domain protein</fullName>
    </submittedName>
</protein>
<organism evidence="3 4">
    <name type="scientific">Pseudodesulfovibrio mercurii</name>
    <dbReference type="NCBI Taxonomy" id="641491"/>
    <lineage>
        <taxon>Bacteria</taxon>
        <taxon>Pseudomonadati</taxon>
        <taxon>Thermodesulfobacteriota</taxon>
        <taxon>Desulfovibrionia</taxon>
        <taxon>Desulfovibrionales</taxon>
        <taxon>Desulfovibrionaceae</taxon>
    </lineage>
</organism>
<dbReference type="PANTHER" id="PTHR45431:SF3">
    <property type="entry name" value="RHODANESE-LIKE DOMAIN-CONTAINING PROTEIN 15, CHLOROPLASTIC"/>
    <property type="match status" value="1"/>
</dbReference>
<dbReference type="Pfam" id="PF00581">
    <property type="entry name" value="Rhodanese"/>
    <property type="match status" value="1"/>
</dbReference>
<dbReference type="SMART" id="SM00450">
    <property type="entry name" value="RHOD"/>
    <property type="match status" value="1"/>
</dbReference>
<dbReference type="AlphaFoldDB" id="F0JBP1"/>